<dbReference type="InterPro" id="IPR011009">
    <property type="entry name" value="Kinase-like_dom_sf"/>
</dbReference>
<evidence type="ECO:0000256" key="4">
    <source>
        <dbReference type="ARBA" id="ARBA00022741"/>
    </source>
</evidence>
<gene>
    <name evidence="9" type="ORF">HU200_005814</name>
</gene>
<dbReference type="EC" id="2.7.11.23" evidence="2"/>
<evidence type="ECO:0000256" key="6">
    <source>
        <dbReference type="ARBA" id="ARBA00049280"/>
    </source>
</evidence>
<evidence type="ECO:0000256" key="1">
    <source>
        <dbReference type="ARBA" id="ARBA00006485"/>
    </source>
</evidence>
<comment type="catalytic activity">
    <reaction evidence="6">
        <text>[DNA-directed RNA polymerase] + ATP = phospho-[DNA-directed RNA polymerase] + ADP + H(+)</text>
        <dbReference type="Rhea" id="RHEA:10216"/>
        <dbReference type="Rhea" id="RHEA-COMP:11321"/>
        <dbReference type="Rhea" id="RHEA-COMP:11322"/>
        <dbReference type="ChEBI" id="CHEBI:15378"/>
        <dbReference type="ChEBI" id="CHEBI:30616"/>
        <dbReference type="ChEBI" id="CHEBI:43176"/>
        <dbReference type="ChEBI" id="CHEBI:68546"/>
        <dbReference type="ChEBI" id="CHEBI:456216"/>
        <dbReference type="EC" id="2.7.11.23"/>
    </reaction>
</comment>
<reference evidence="9" key="1">
    <citation type="submission" date="2020-07" db="EMBL/GenBank/DDBJ databases">
        <title>Genome sequence and genetic diversity analysis of an under-domesticated orphan crop, white fonio (Digitaria exilis).</title>
        <authorList>
            <person name="Bennetzen J.L."/>
            <person name="Chen S."/>
            <person name="Ma X."/>
            <person name="Wang X."/>
            <person name="Yssel A.E.J."/>
            <person name="Chaluvadi S.R."/>
            <person name="Johnson M."/>
            <person name="Gangashetty P."/>
            <person name="Hamidou F."/>
            <person name="Sanogo M.D."/>
            <person name="Zwaenepoel A."/>
            <person name="Wallace J."/>
            <person name="Van De Peer Y."/>
            <person name="Van Deynze A."/>
        </authorList>
    </citation>
    <scope>NUCLEOTIDE SEQUENCE</scope>
    <source>
        <tissue evidence="9">Leaves</tissue>
    </source>
</reference>
<dbReference type="InterPro" id="IPR050108">
    <property type="entry name" value="CDK"/>
</dbReference>
<dbReference type="Proteomes" id="UP000636709">
    <property type="component" value="Unassembled WGS sequence"/>
</dbReference>
<evidence type="ECO:0000313" key="10">
    <source>
        <dbReference type="Proteomes" id="UP000636709"/>
    </source>
</evidence>
<dbReference type="Gene3D" id="1.10.510.10">
    <property type="entry name" value="Transferase(Phosphotransferase) domain 1"/>
    <property type="match status" value="1"/>
</dbReference>
<dbReference type="Pfam" id="PF00069">
    <property type="entry name" value="Pkinase"/>
    <property type="match status" value="1"/>
</dbReference>
<dbReference type="GO" id="GO:0005634">
    <property type="term" value="C:nucleus"/>
    <property type="evidence" value="ECO:0007669"/>
    <property type="project" value="TreeGrafter"/>
</dbReference>
<dbReference type="InterPro" id="IPR008271">
    <property type="entry name" value="Ser/Thr_kinase_AS"/>
</dbReference>
<comment type="caution">
    <text evidence="9">The sequence shown here is derived from an EMBL/GenBank/DDBJ whole genome shotgun (WGS) entry which is preliminary data.</text>
</comment>
<dbReference type="InterPro" id="IPR000719">
    <property type="entry name" value="Prot_kinase_dom"/>
</dbReference>
<dbReference type="OrthoDB" id="603767at2759"/>
<keyword evidence="10" id="KW-1185">Reference proteome</keyword>
<protein>
    <recommendedName>
        <fullName evidence="2">[RNA-polymerase]-subunit kinase</fullName>
        <ecNumber evidence="2">2.7.11.23</ecNumber>
    </recommendedName>
</protein>
<keyword evidence="4" id="KW-0547">Nucleotide-binding</keyword>
<accession>A0A835FQ45</accession>
<dbReference type="GO" id="GO:0008353">
    <property type="term" value="F:RNA polymerase II CTD heptapeptide repeat kinase activity"/>
    <property type="evidence" value="ECO:0007669"/>
    <property type="project" value="UniProtKB-EC"/>
</dbReference>
<sequence>MAAHSYLRHSSGNISEFMCKSDSFLERSSATPGLSDSDHQTISSKAPFLHIIPPNLPPFPIAQLAVAVANVNSADTVPTSSMANSDPAAPAHMTAVATRLAAICDTIQEHRNTGIPISARRAAVLSGMIDDVAATAAEGKPRAHRRKRRMANARGYKQEGRRVSQGEHRGVVVRARRRATGQLVALKSLHRRSGRSHVGDVLREACFAAAGGAHPALVTFRTVARTPGTMDYSIVTDFVGPTLRAVMDGDRGDDKKPFTEAEARRVMRQLLSGAEAMHVHGIVHRDIKPENILVGDRGGSIKISNYGVAKCTAEKDPPRRFAGTTAYMAPEVLVKNASHDARVDAWSLGCVMAELLTGKPPFEGKDDEAHHLFKIFDALGVPCKRVWEALKPQVLDDEVQVWRARQLRSRHRNRLREVFPEEMLSREGFQVLRGLLTCDPEKRLTAAAALQCPWFAEDIDGAPISERISTMVTSKIAGVAGNADASPVV</sequence>
<dbReference type="GO" id="GO:0007346">
    <property type="term" value="P:regulation of mitotic cell cycle"/>
    <property type="evidence" value="ECO:0007669"/>
    <property type="project" value="TreeGrafter"/>
</dbReference>
<evidence type="ECO:0000256" key="7">
    <source>
        <dbReference type="SAM" id="MobiDB-lite"/>
    </source>
</evidence>
<dbReference type="PROSITE" id="PS50011">
    <property type="entry name" value="PROTEIN_KINASE_DOM"/>
    <property type="match status" value="1"/>
</dbReference>
<dbReference type="PANTHER" id="PTHR24056">
    <property type="entry name" value="CELL DIVISION PROTEIN KINASE"/>
    <property type="match status" value="1"/>
</dbReference>
<dbReference type="SUPFAM" id="SSF56112">
    <property type="entry name" value="Protein kinase-like (PK-like)"/>
    <property type="match status" value="1"/>
</dbReference>
<comment type="similarity">
    <text evidence="1">Belongs to the protein kinase superfamily. CMGC Ser/Thr protein kinase family. CDC2/CDKX subfamily.</text>
</comment>
<dbReference type="GO" id="GO:0005524">
    <property type="term" value="F:ATP binding"/>
    <property type="evidence" value="ECO:0007669"/>
    <property type="project" value="UniProtKB-KW"/>
</dbReference>
<evidence type="ECO:0000256" key="2">
    <source>
        <dbReference type="ARBA" id="ARBA00012409"/>
    </source>
</evidence>
<dbReference type="Gene3D" id="3.30.200.20">
    <property type="entry name" value="Phosphorylase Kinase, domain 1"/>
    <property type="match status" value="1"/>
</dbReference>
<evidence type="ECO:0000256" key="5">
    <source>
        <dbReference type="ARBA" id="ARBA00022840"/>
    </source>
</evidence>
<evidence type="ECO:0000256" key="3">
    <source>
        <dbReference type="ARBA" id="ARBA00022553"/>
    </source>
</evidence>
<keyword evidence="3" id="KW-0597">Phosphoprotein</keyword>
<feature type="domain" description="Protein kinase" evidence="8">
    <location>
        <begin position="157"/>
        <end position="455"/>
    </location>
</feature>
<name>A0A835FQ45_9POAL</name>
<dbReference type="PROSITE" id="PS00108">
    <property type="entry name" value="PROTEIN_KINASE_ST"/>
    <property type="match status" value="1"/>
</dbReference>
<dbReference type="SMART" id="SM00220">
    <property type="entry name" value="S_TKc"/>
    <property type="match status" value="1"/>
</dbReference>
<evidence type="ECO:0000313" key="9">
    <source>
        <dbReference type="EMBL" id="KAF8772409.1"/>
    </source>
</evidence>
<evidence type="ECO:0000259" key="8">
    <source>
        <dbReference type="PROSITE" id="PS50011"/>
    </source>
</evidence>
<dbReference type="PANTHER" id="PTHR24056:SF412">
    <property type="entry name" value="PROTEIN KINASE DOMAIN-CONTAINING PROTEIN"/>
    <property type="match status" value="1"/>
</dbReference>
<organism evidence="9 10">
    <name type="scientific">Digitaria exilis</name>
    <dbReference type="NCBI Taxonomy" id="1010633"/>
    <lineage>
        <taxon>Eukaryota</taxon>
        <taxon>Viridiplantae</taxon>
        <taxon>Streptophyta</taxon>
        <taxon>Embryophyta</taxon>
        <taxon>Tracheophyta</taxon>
        <taxon>Spermatophyta</taxon>
        <taxon>Magnoliopsida</taxon>
        <taxon>Liliopsida</taxon>
        <taxon>Poales</taxon>
        <taxon>Poaceae</taxon>
        <taxon>PACMAD clade</taxon>
        <taxon>Panicoideae</taxon>
        <taxon>Panicodae</taxon>
        <taxon>Paniceae</taxon>
        <taxon>Anthephorinae</taxon>
        <taxon>Digitaria</taxon>
    </lineage>
</organism>
<dbReference type="AlphaFoldDB" id="A0A835FQ45"/>
<keyword evidence="5" id="KW-0067">ATP-binding</keyword>
<feature type="compositionally biased region" description="Basic and acidic residues" evidence="7">
    <location>
        <begin position="156"/>
        <end position="169"/>
    </location>
</feature>
<proteinExistence type="inferred from homology"/>
<dbReference type="EMBL" id="JACEFO010000402">
    <property type="protein sequence ID" value="KAF8772409.1"/>
    <property type="molecule type" value="Genomic_DNA"/>
</dbReference>
<feature type="region of interest" description="Disordered" evidence="7">
    <location>
        <begin position="149"/>
        <end position="169"/>
    </location>
</feature>